<dbReference type="OMA" id="PDVNCMW"/>
<feature type="region of interest" description="Disordered" evidence="1">
    <location>
        <begin position="22"/>
        <end position="74"/>
    </location>
</feature>
<feature type="region of interest" description="Disordered" evidence="1">
    <location>
        <begin position="239"/>
        <end position="280"/>
    </location>
</feature>
<organism evidence="2 3">
    <name type="scientific">Coffea canephora</name>
    <name type="common">Robusta coffee</name>
    <dbReference type="NCBI Taxonomy" id="49390"/>
    <lineage>
        <taxon>Eukaryota</taxon>
        <taxon>Viridiplantae</taxon>
        <taxon>Streptophyta</taxon>
        <taxon>Embryophyta</taxon>
        <taxon>Tracheophyta</taxon>
        <taxon>Spermatophyta</taxon>
        <taxon>Magnoliopsida</taxon>
        <taxon>eudicotyledons</taxon>
        <taxon>Gunneridae</taxon>
        <taxon>Pentapetalae</taxon>
        <taxon>asterids</taxon>
        <taxon>lamiids</taxon>
        <taxon>Gentianales</taxon>
        <taxon>Rubiaceae</taxon>
        <taxon>Ixoroideae</taxon>
        <taxon>Gardenieae complex</taxon>
        <taxon>Bertiereae - Coffeeae clade</taxon>
        <taxon>Coffeeae</taxon>
        <taxon>Coffea</taxon>
    </lineage>
</organism>
<reference evidence="3" key="1">
    <citation type="journal article" date="2014" name="Science">
        <title>The coffee genome provides insight into the convergent evolution of caffeine biosynthesis.</title>
        <authorList>
            <person name="Denoeud F."/>
            <person name="Carretero-Paulet L."/>
            <person name="Dereeper A."/>
            <person name="Droc G."/>
            <person name="Guyot R."/>
            <person name="Pietrella M."/>
            <person name="Zheng C."/>
            <person name="Alberti A."/>
            <person name="Anthony F."/>
            <person name="Aprea G."/>
            <person name="Aury J.M."/>
            <person name="Bento P."/>
            <person name="Bernard M."/>
            <person name="Bocs S."/>
            <person name="Campa C."/>
            <person name="Cenci A."/>
            <person name="Combes M.C."/>
            <person name="Crouzillat D."/>
            <person name="Da Silva C."/>
            <person name="Daddiego L."/>
            <person name="De Bellis F."/>
            <person name="Dussert S."/>
            <person name="Garsmeur O."/>
            <person name="Gayraud T."/>
            <person name="Guignon V."/>
            <person name="Jahn K."/>
            <person name="Jamilloux V."/>
            <person name="Joet T."/>
            <person name="Labadie K."/>
            <person name="Lan T."/>
            <person name="Leclercq J."/>
            <person name="Lepelley M."/>
            <person name="Leroy T."/>
            <person name="Li L.T."/>
            <person name="Librado P."/>
            <person name="Lopez L."/>
            <person name="Munoz A."/>
            <person name="Noel B."/>
            <person name="Pallavicini A."/>
            <person name="Perrotta G."/>
            <person name="Poncet V."/>
            <person name="Pot D."/>
            <person name="Priyono X."/>
            <person name="Rigoreau M."/>
            <person name="Rouard M."/>
            <person name="Rozas J."/>
            <person name="Tranchant-Dubreuil C."/>
            <person name="VanBuren R."/>
            <person name="Zhang Q."/>
            <person name="Andrade A.C."/>
            <person name="Argout X."/>
            <person name="Bertrand B."/>
            <person name="de Kochko A."/>
            <person name="Graziosi G."/>
            <person name="Henry R.J."/>
            <person name="Jayarama X."/>
            <person name="Ming R."/>
            <person name="Nagai C."/>
            <person name="Rounsley S."/>
            <person name="Sankoff D."/>
            <person name="Giuliano G."/>
            <person name="Albert V.A."/>
            <person name="Wincker P."/>
            <person name="Lashermes P."/>
        </authorList>
    </citation>
    <scope>NUCLEOTIDE SEQUENCE [LARGE SCALE GENOMIC DNA]</scope>
    <source>
        <strain evidence="3">cv. DH200-94</strain>
    </source>
</reference>
<evidence type="ECO:0000313" key="2">
    <source>
        <dbReference type="EMBL" id="CDP07524.1"/>
    </source>
</evidence>
<feature type="compositionally biased region" description="Polar residues" evidence="1">
    <location>
        <begin position="543"/>
        <end position="566"/>
    </location>
</feature>
<feature type="region of interest" description="Disordered" evidence="1">
    <location>
        <begin position="449"/>
        <end position="643"/>
    </location>
</feature>
<feature type="compositionally biased region" description="Basic and acidic residues" evidence="1">
    <location>
        <begin position="719"/>
        <end position="730"/>
    </location>
</feature>
<feature type="compositionally biased region" description="Polar residues" evidence="1">
    <location>
        <begin position="267"/>
        <end position="280"/>
    </location>
</feature>
<feature type="compositionally biased region" description="Basic and acidic residues" evidence="1">
    <location>
        <begin position="356"/>
        <end position="369"/>
    </location>
</feature>
<feature type="region of interest" description="Disordered" evidence="1">
    <location>
        <begin position="292"/>
        <end position="312"/>
    </location>
</feature>
<feature type="region of interest" description="Disordered" evidence="1">
    <location>
        <begin position="709"/>
        <end position="783"/>
    </location>
</feature>
<feature type="compositionally biased region" description="Basic and acidic residues" evidence="1">
    <location>
        <begin position="485"/>
        <end position="512"/>
    </location>
</feature>
<feature type="compositionally biased region" description="Basic and acidic residues" evidence="1">
    <location>
        <begin position="581"/>
        <end position="591"/>
    </location>
</feature>
<feature type="compositionally biased region" description="Basic and acidic residues" evidence="1">
    <location>
        <begin position="752"/>
        <end position="769"/>
    </location>
</feature>
<dbReference type="AlphaFoldDB" id="A0A068UH38"/>
<feature type="region of interest" description="Disordered" evidence="1">
    <location>
        <begin position="354"/>
        <end position="410"/>
    </location>
</feature>
<proteinExistence type="predicted"/>
<feature type="compositionally biased region" description="Polar residues" evidence="1">
    <location>
        <begin position="302"/>
        <end position="311"/>
    </location>
</feature>
<feature type="compositionally biased region" description="Polar residues" evidence="1">
    <location>
        <begin position="627"/>
        <end position="643"/>
    </location>
</feature>
<keyword evidence="3" id="KW-1185">Reference proteome</keyword>
<dbReference type="FunCoup" id="A0A068UH38">
    <property type="interactions" value="104"/>
</dbReference>
<evidence type="ECO:0000256" key="1">
    <source>
        <dbReference type="SAM" id="MobiDB-lite"/>
    </source>
</evidence>
<evidence type="ECO:0000313" key="3">
    <source>
        <dbReference type="Proteomes" id="UP000295252"/>
    </source>
</evidence>
<feature type="region of interest" description="Disordered" evidence="1">
    <location>
        <begin position="672"/>
        <end position="691"/>
    </location>
</feature>
<dbReference type="InParanoid" id="A0A068UH38"/>
<dbReference type="PANTHER" id="PTHR34282">
    <property type="entry name" value="OS01G0228800 PROTEIN-RELATED"/>
    <property type="match status" value="1"/>
</dbReference>
<dbReference type="EMBL" id="HG739110">
    <property type="protein sequence ID" value="CDP07524.1"/>
    <property type="molecule type" value="Genomic_DNA"/>
</dbReference>
<gene>
    <name evidence="2" type="ORF">GSCOC_T00024808001</name>
</gene>
<accession>A0A068UH38</accession>
<name>A0A068UH38_COFCA</name>
<dbReference type="PANTHER" id="PTHR34282:SF1">
    <property type="entry name" value="DUF3741 DOMAIN-CONTAINING PROTEIN"/>
    <property type="match status" value="1"/>
</dbReference>
<protein>
    <recommendedName>
        <fullName evidence="4">DUF3741 domain-containing protein</fullName>
    </recommendedName>
</protein>
<dbReference type="OrthoDB" id="761625at2759"/>
<dbReference type="Proteomes" id="UP000295252">
    <property type="component" value="Chromosome II"/>
</dbReference>
<feature type="compositionally biased region" description="Polar residues" evidence="1">
    <location>
        <begin position="25"/>
        <end position="35"/>
    </location>
</feature>
<evidence type="ECO:0008006" key="4">
    <source>
        <dbReference type="Google" id="ProtNLM"/>
    </source>
</evidence>
<feature type="compositionally biased region" description="Basic and acidic residues" evidence="1">
    <location>
        <begin position="244"/>
        <end position="265"/>
    </location>
</feature>
<feature type="compositionally biased region" description="Polar residues" evidence="1">
    <location>
        <begin position="731"/>
        <end position="740"/>
    </location>
</feature>
<dbReference type="STRING" id="49390.A0A068UH38"/>
<dbReference type="Gramene" id="CDP07524">
    <property type="protein sequence ID" value="CDP07524"/>
    <property type="gene ID" value="GSCOC_T00024808001"/>
</dbReference>
<dbReference type="PhylomeDB" id="A0A068UH38"/>
<feature type="compositionally biased region" description="Polar residues" evidence="1">
    <location>
        <begin position="379"/>
        <end position="410"/>
    </location>
</feature>
<sequence>MAAKSDFAQKLLHDLRLRKERMAAAQNSSSSNLTSRGAHGSPGPAYKGSRQVKALEPVGPRSGGLIRKTSSGTGQLHIGDSSNQIVLYGKGRSSEHIGDLSTALAFAFGNGGKFNKIDASGGNPMLNFLQRIGRRSLDTGRMDIVTNIDMHTSTTQFPSFSHIHIHEISKGVQKLNQILRACSNGLNFDRYSVEVGKELLRGAMDLEESLRMLVNLQEASDYMINSQRKNKIKLIEEDEDDETETAKEIDLKQLARPRFSFDKPNRKSQSTKEAPQNGIKQQLMALTYPEETPKLQEKQPRSRSNSFSHARSATCVPDLKALSTYLEPNGHSISHSKPEKGRIPNVIAKLMGLEELAPKDGSKTTPKEMRSKKKEKTVSLKSQTPAESQAQETGSNPPTTANKNALSSNKSATRDARLMMEAENFQSIPNGSSPVVVSHKNSRWQDFEAAARKDASPGSKRATVASKQQNRISQHDETLGYTKVLQEKEKAEDNKEDKEKNIRKAGERKDLFLNDVPLQNGPDRHRLSEGEDVSEENVEVKRNANQTGNRTAIQTKNSNGSSIHTSKQQKHHNHMQQPQMLERRDHPEGKNRQQPPKQRLQAREHKGNQVESIVTLKAKNRPKSSQKKQSSANLATAAANQKNAMKHIEVKPSKDLANSRHHKHRAIHSVHFPRPHGKANYTKTLTGQTHQKEDAAVNKINGTYDDQARSINHQSPIPQEKKQQKDEKLSHSNGVNQETNIESEEANLGIRGLDKPDVSTEPLKRKDSLDNECEEQNFSNSGEEDYALLEASKSQTCDDNSNEMTPDIQEIPEDQQHGDKATMSSNDFPLNSQKALHIQLTGMDEVSRGISNVVRRDHTRIPPTGAAELLTESEKHLKEKLIKGQLFLNTAEAIFKLNIPVSILHGHDHIGRDTETKLILDCGYELLKKKGQRQEFSVYPCKGMSISYIKVRSLDNLVKQLSKDFDVLKFYGGTIGSQDCDAADYLHKMLEKDFRNGHADVSSMWDFGWNEKTFAFLEKDDLVKDLEKHILNGLLDEITRNLLHIAVSA</sequence>